<dbReference type="InParanoid" id="A0A0Q3ISA8"/>
<dbReference type="GO" id="GO:0080188">
    <property type="term" value="P:gene silencing by siRNA-directed DNA methylation"/>
    <property type="evidence" value="ECO:0007669"/>
    <property type="project" value="InterPro"/>
</dbReference>
<feature type="coiled-coil region" evidence="1">
    <location>
        <begin position="39"/>
        <end position="98"/>
    </location>
</feature>
<organism evidence="3">
    <name type="scientific">Brachypodium distachyon</name>
    <name type="common">Purple false brome</name>
    <name type="synonym">Trachynia distachya</name>
    <dbReference type="NCBI Taxonomy" id="15368"/>
    <lineage>
        <taxon>Eukaryota</taxon>
        <taxon>Viridiplantae</taxon>
        <taxon>Streptophyta</taxon>
        <taxon>Embryophyta</taxon>
        <taxon>Tracheophyta</taxon>
        <taxon>Spermatophyta</taxon>
        <taxon>Magnoliopsida</taxon>
        <taxon>Liliopsida</taxon>
        <taxon>Poales</taxon>
        <taxon>Poaceae</taxon>
        <taxon>BOP clade</taxon>
        <taxon>Pooideae</taxon>
        <taxon>Stipodae</taxon>
        <taxon>Brachypodieae</taxon>
        <taxon>Brachypodium</taxon>
    </lineage>
</organism>
<evidence type="ECO:0000313" key="5">
    <source>
        <dbReference type="Proteomes" id="UP000008810"/>
    </source>
</evidence>
<evidence type="ECO:0000259" key="2">
    <source>
        <dbReference type="Pfam" id="PF03469"/>
    </source>
</evidence>
<accession>A0A0Q3ISA8</accession>
<dbReference type="Proteomes" id="UP000008810">
    <property type="component" value="Chromosome 2"/>
</dbReference>
<evidence type="ECO:0000313" key="3">
    <source>
        <dbReference type="EMBL" id="KQK08723.1"/>
    </source>
</evidence>
<evidence type="ECO:0000313" key="4">
    <source>
        <dbReference type="EnsemblPlants" id="KQK08723"/>
    </source>
</evidence>
<reference evidence="4" key="3">
    <citation type="submission" date="2018-08" db="UniProtKB">
        <authorList>
            <consortium name="EnsemblPlants"/>
        </authorList>
    </citation>
    <scope>IDENTIFICATION</scope>
    <source>
        <strain evidence="4">cv. Bd21</strain>
    </source>
</reference>
<dbReference type="Pfam" id="PF03469">
    <property type="entry name" value="XH"/>
    <property type="match status" value="1"/>
</dbReference>
<proteinExistence type="predicted"/>
<sequence>MEQRKQLLQSYRKERIVSKRKKRADENVLKLVEKHKGKLEVVKHENSESKRKIDELNEELQEKYDDMDLMESLHQTLLMKERKSNDELQDARKKLIDELQDIITGQTNIGIKRMGGLDQKSFKVVCKHKLSEEDAELTAAILCERWQDEIRNPVWHPFRVVMENGNQR</sequence>
<dbReference type="Gramene" id="KQK08723">
    <property type="protein sequence ID" value="KQK08723"/>
    <property type="gene ID" value="BRADI_2g43530v3"/>
</dbReference>
<dbReference type="InterPro" id="IPR045177">
    <property type="entry name" value="FDM1-5/IDN2"/>
</dbReference>
<gene>
    <name evidence="3" type="ORF">BRADI_2g43530v3</name>
</gene>
<reference evidence="3" key="2">
    <citation type="submission" date="2017-06" db="EMBL/GenBank/DDBJ databases">
        <title>WGS assembly of Brachypodium distachyon.</title>
        <authorList>
            <consortium name="The International Brachypodium Initiative"/>
            <person name="Lucas S."/>
            <person name="Harmon-Smith M."/>
            <person name="Lail K."/>
            <person name="Tice H."/>
            <person name="Grimwood J."/>
            <person name="Bruce D."/>
            <person name="Barry K."/>
            <person name="Shu S."/>
            <person name="Lindquist E."/>
            <person name="Wang M."/>
            <person name="Pitluck S."/>
            <person name="Vogel J.P."/>
            <person name="Garvin D.F."/>
            <person name="Mockler T.C."/>
            <person name="Schmutz J."/>
            <person name="Rokhsar D."/>
            <person name="Bevan M.W."/>
        </authorList>
    </citation>
    <scope>NUCLEOTIDE SEQUENCE</scope>
    <source>
        <strain evidence="3">Bd21</strain>
    </source>
</reference>
<feature type="domain" description="Factor of DNA methylation 1-5/IDN2" evidence="2">
    <location>
        <begin position="112"/>
        <end position="167"/>
    </location>
</feature>
<evidence type="ECO:0000256" key="1">
    <source>
        <dbReference type="SAM" id="Coils"/>
    </source>
</evidence>
<dbReference type="InterPro" id="IPR005379">
    <property type="entry name" value="FDM1-5/IDN2_XH"/>
</dbReference>
<protein>
    <recommendedName>
        <fullName evidence="2">Factor of DNA methylation 1-5/IDN2 domain-containing protein</fullName>
    </recommendedName>
</protein>
<dbReference type="EMBL" id="CM000881">
    <property type="protein sequence ID" value="KQK08723.1"/>
    <property type="molecule type" value="Genomic_DNA"/>
</dbReference>
<dbReference type="EnsemblPlants" id="KQK08723">
    <property type="protein sequence ID" value="KQK08723"/>
    <property type="gene ID" value="BRADI_2g43530v3"/>
</dbReference>
<dbReference type="OrthoDB" id="687002at2759"/>
<reference evidence="3 4" key="1">
    <citation type="journal article" date="2010" name="Nature">
        <title>Genome sequencing and analysis of the model grass Brachypodium distachyon.</title>
        <authorList>
            <consortium name="International Brachypodium Initiative"/>
        </authorList>
    </citation>
    <scope>NUCLEOTIDE SEQUENCE [LARGE SCALE GENOMIC DNA]</scope>
    <source>
        <strain evidence="3 4">Bd21</strain>
    </source>
</reference>
<keyword evidence="5" id="KW-1185">Reference proteome</keyword>
<dbReference type="STRING" id="15368.A0A0Q3ISA8"/>
<dbReference type="AlphaFoldDB" id="A0A0Q3ISA8"/>
<name>A0A0Q3ISA8_BRADI</name>
<keyword evidence="1" id="KW-0175">Coiled coil</keyword>
<dbReference type="PANTHER" id="PTHR21596">
    <property type="entry name" value="RIBONUCLEASE P SUBUNIT P38"/>
    <property type="match status" value="1"/>
</dbReference>
<dbReference type="PANTHER" id="PTHR21596:SF3">
    <property type="entry name" value="FACTOR OF DNA METHYLATION 1-RELATED"/>
    <property type="match status" value="1"/>
</dbReference>